<proteinExistence type="predicted"/>
<evidence type="ECO:0000313" key="2">
    <source>
        <dbReference type="EMBL" id="PWK40096.1"/>
    </source>
</evidence>
<dbReference type="InterPro" id="IPR052228">
    <property type="entry name" value="Sec_Metab_Biosynth_Oxidored"/>
</dbReference>
<organism evidence="2 3">
    <name type="scientific">Actinoplanes xinjiangensis</name>
    <dbReference type="NCBI Taxonomy" id="512350"/>
    <lineage>
        <taxon>Bacteria</taxon>
        <taxon>Bacillati</taxon>
        <taxon>Actinomycetota</taxon>
        <taxon>Actinomycetes</taxon>
        <taxon>Micromonosporales</taxon>
        <taxon>Micromonosporaceae</taxon>
        <taxon>Actinoplanes</taxon>
    </lineage>
</organism>
<dbReference type="Gene3D" id="3.40.50.720">
    <property type="entry name" value="NAD(P)-binding Rossmann-like Domain"/>
    <property type="match status" value="1"/>
</dbReference>
<dbReference type="SUPFAM" id="SSF51735">
    <property type="entry name" value="NAD(P)-binding Rossmann-fold domains"/>
    <property type="match status" value="1"/>
</dbReference>
<dbReference type="PANTHER" id="PTHR47534:SF3">
    <property type="entry name" value="ALCOHOL DEHYDROGENASE-LIKE C-TERMINAL DOMAIN-CONTAINING PROTEIN"/>
    <property type="match status" value="1"/>
</dbReference>
<dbReference type="Proteomes" id="UP000245697">
    <property type="component" value="Unassembled WGS sequence"/>
</dbReference>
<dbReference type="EMBL" id="QGGR01000020">
    <property type="protein sequence ID" value="PWK40096.1"/>
    <property type="molecule type" value="Genomic_DNA"/>
</dbReference>
<sequence length="257" mass="27232">MCLLSGAAGGIDDPSMRTVVIAGGTRGIGRALADSLDADVIRLGSADADLTSVTETRALIARLPDRIDALVLSAGCFSRRRIVTGEGHERTFAIGVLARYLLADGLRPALERAPDPMILNLCGVGGIRAGRVHWDDPTLTRGYSLLTATMQVARSNDLLGAGFADRYPGSPIRYVLYNPLFVDSGMHRHFDQPARALVGGAAKVFGMPVTKAATPLKALLDAPPPAPLTALRRGVPVPLPDPADAARLYELIRTTVY</sequence>
<reference evidence="2 3" key="1">
    <citation type="submission" date="2018-05" db="EMBL/GenBank/DDBJ databases">
        <title>Genomic Encyclopedia of Archaeal and Bacterial Type Strains, Phase II (KMG-II): from individual species to whole genera.</title>
        <authorList>
            <person name="Goeker M."/>
        </authorList>
    </citation>
    <scope>NUCLEOTIDE SEQUENCE [LARGE SCALE GENOMIC DNA]</scope>
    <source>
        <strain evidence="2 3">DSM 45184</strain>
    </source>
</reference>
<dbReference type="GO" id="GO:0016491">
    <property type="term" value="F:oxidoreductase activity"/>
    <property type="evidence" value="ECO:0007669"/>
    <property type="project" value="UniProtKB-KW"/>
</dbReference>
<protein>
    <submittedName>
        <fullName evidence="2">NAD(P)-dependent dehydrogenase (Short-subunit alcohol dehydrogenase family)</fullName>
    </submittedName>
</protein>
<gene>
    <name evidence="2" type="ORF">BC793_12035</name>
</gene>
<keyword evidence="1" id="KW-0560">Oxidoreductase</keyword>
<evidence type="ECO:0000256" key="1">
    <source>
        <dbReference type="ARBA" id="ARBA00023002"/>
    </source>
</evidence>
<dbReference type="PANTHER" id="PTHR47534">
    <property type="entry name" value="YALI0E05731P"/>
    <property type="match status" value="1"/>
</dbReference>
<dbReference type="InterPro" id="IPR036291">
    <property type="entry name" value="NAD(P)-bd_dom_sf"/>
</dbReference>
<keyword evidence="3" id="KW-1185">Reference proteome</keyword>
<accession>A0A316F3S1</accession>
<name>A0A316F3S1_9ACTN</name>
<dbReference type="PRINTS" id="PR00081">
    <property type="entry name" value="GDHRDH"/>
</dbReference>
<comment type="caution">
    <text evidence="2">The sequence shown here is derived from an EMBL/GenBank/DDBJ whole genome shotgun (WGS) entry which is preliminary data.</text>
</comment>
<dbReference type="InterPro" id="IPR002347">
    <property type="entry name" value="SDR_fam"/>
</dbReference>
<dbReference type="AlphaFoldDB" id="A0A316F3S1"/>
<evidence type="ECO:0000313" key="3">
    <source>
        <dbReference type="Proteomes" id="UP000245697"/>
    </source>
</evidence>